<dbReference type="Proteomes" id="UP000054248">
    <property type="component" value="Unassembled WGS sequence"/>
</dbReference>
<dbReference type="InterPro" id="IPR032675">
    <property type="entry name" value="LRR_dom_sf"/>
</dbReference>
<evidence type="ECO:0000313" key="2">
    <source>
        <dbReference type="Proteomes" id="UP000054248"/>
    </source>
</evidence>
<reference evidence="2" key="2">
    <citation type="submission" date="2015-01" db="EMBL/GenBank/DDBJ databases">
        <title>Evolutionary Origins and Diversification of the Mycorrhizal Mutualists.</title>
        <authorList>
            <consortium name="DOE Joint Genome Institute"/>
            <consortium name="Mycorrhizal Genomics Consortium"/>
            <person name="Kohler A."/>
            <person name="Kuo A."/>
            <person name="Nagy L.G."/>
            <person name="Floudas D."/>
            <person name="Copeland A."/>
            <person name="Barry K.W."/>
            <person name="Cichocki N."/>
            <person name="Veneault-Fourrey C."/>
            <person name="LaButti K."/>
            <person name="Lindquist E.A."/>
            <person name="Lipzen A."/>
            <person name="Lundell T."/>
            <person name="Morin E."/>
            <person name="Murat C."/>
            <person name="Riley R."/>
            <person name="Ohm R."/>
            <person name="Sun H."/>
            <person name="Tunlid A."/>
            <person name="Henrissat B."/>
            <person name="Grigoriev I.V."/>
            <person name="Hibbett D.S."/>
            <person name="Martin F."/>
        </authorList>
    </citation>
    <scope>NUCLEOTIDE SEQUENCE [LARGE SCALE GENOMIC DNA]</scope>
    <source>
        <strain evidence="2">MUT 4182</strain>
    </source>
</reference>
<protein>
    <submittedName>
        <fullName evidence="1">Uncharacterized protein</fullName>
    </submittedName>
</protein>
<keyword evidence="2" id="KW-1185">Reference proteome</keyword>
<gene>
    <name evidence="1" type="ORF">M407DRAFT_18003</name>
</gene>
<sequence>MSIPRAGLNGLPLELIYEIFWLVINSGKHRKERCRLMLVCRQWQEDVEGSALLWTTISARDGLPYMRRALENSRRAMIDLYFPLSRSSAANLKAFMAEAGAHIPQWRSLRLSSPSGGPLEHALAPLTQAPNLEVLTICVRHAGSISANPITLFGGAPAPSLKDLTLYQIPVTVEPLGLSGLVSLNLQRVPTISTPQLLEILRDSPGLERLRLISNPSLVAIGSQASTIQPIELPKLVSLSLKQMENGGTNCILSNIRIPNRRRVSIHANVRRVNPRSALFTSAITHIFHTTIPTADVSPSAITVERYDVDRFSIKFRGIELALVVNGEDRVQDILGWLADSVGPEAAECPVHLIHGWSTWDPVRLAAVPPPLVIKHLTISDSASDLLREALYVVMTRAPDPPSSDWFLPQMESFSVGLGTTGSQKQLISMLKNRYEGGETELRCPMNLRSVELRGKPRTEGLVEEIRGILGEANVFWAD</sequence>
<dbReference type="SUPFAM" id="SSF81383">
    <property type="entry name" value="F-box domain"/>
    <property type="match status" value="1"/>
</dbReference>
<accession>A0A0C3LGN7</accession>
<dbReference type="InterPro" id="IPR036047">
    <property type="entry name" value="F-box-like_dom_sf"/>
</dbReference>
<evidence type="ECO:0000313" key="1">
    <source>
        <dbReference type="EMBL" id="KIO33138.1"/>
    </source>
</evidence>
<dbReference type="OrthoDB" id="3226575at2759"/>
<dbReference type="CDD" id="cd09917">
    <property type="entry name" value="F-box_SF"/>
    <property type="match status" value="1"/>
</dbReference>
<dbReference type="Gene3D" id="3.80.10.10">
    <property type="entry name" value="Ribonuclease Inhibitor"/>
    <property type="match status" value="1"/>
</dbReference>
<dbReference type="SUPFAM" id="SSF52058">
    <property type="entry name" value="L domain-like"/>
    <property type="match status" value="1"/>
</dbReference>
<reference evidence="1 2" key="1">
    <citation type="submission" date="2014-04" db="EMBL/GenBank/DDBJ databases">
        <authorList>
            <consortium name="DOE Joint Genome Institute"/>
            <person name="Kuo A."/>
            <person name="Girlanda M."/>
            <person name="Perotto S."/>
            <person name="Kohler A."/>
            <person name="Nagy L.G."/>
            <person name="Floudas D."/>
            <person name="Copeland A."/>
            <person name="Barry K.W."/>
            <person name="Cichocki N."/>
            <person name="Veneault-Fourrey C."/>
            <person name="LaButti K."/>
            <person name="Lindquist E.A."/>
            <person name="Lipzen A."/>
            <person name="Lundell T."/>
            <person name="Morin E."/>
            <person name="Murat C."/>
            <person name="Sun H."/>
            <person name="Tunlid A."/>
            <person name="Henrissat B."/>
            <person name="Grigoriev I.V."/>
            <person name="Hibbett D.S."/>
            <person name="Martin F."/>
            <person name="Nordberg H.P."/>
            <person name="Cantor M.N."/>
            <person name="Hua S.X."/>
        </authorList>
    </citation>
    <scope>NUCLEOTIDE SEQUENCE [LARGE SCALE GENOMIC DNA]</scope>
    <source>
        <strain evidence="1 2">MUT 4182</strain>
    </source>
</reference>
<name>A0A0C3LGN7_9AGAM</name>
<proteinExistence type="predicted"/>
<dbReference type="EMBL" id="KN822950">
    <property type="protein sequence ID" value="KIO33138.1"/>
    <property type="molecule type" value="Genomic_DNA"/>
</dbReference>
<organism evidence="1 2">
    <name type="scientific">Tulasnella calospora MUT 4182</name>
    <dbReference type="NCBI Taxonomy" id="1051891"/>
    <lineage>
        <taxon>Eukaryota</taxon>
        <taxon>Fungi</taxon>
        <taxon>Dikarya</taxon>
        <taxon>Basidiomycota</taxon>
        <taxon>Agaricomycotina</taxon>
        <taxon>Agaricomycetes</taxon>
        <taxon>Cantharellales</taxon>
        <taxon>Tulasnellaceae</taxon>
        <taxon>Tulasnella</taxon>
    </lineage>
</organism>
<dbReference type="AlphaFoldDB" id="A0A0C3LGN7"/>
<dbReference type="HOGENOM" id="CLU_034965_0_0_1"/>